<dbReference type="InterPro" id="IPR001723">
    <property type="entry name" value="Nuclear_hrmn_rcpt"/>
</dbReference>
<evidence type="ECO:0000256" key="6">
    <source>
        <dbReference type="ARBA" id="ARBA00023015"/>
    </source>
</evidence>
<dbReference type="InterPro" id="IPR000536">
    <property type="entry name" value="Nucl_hrmn_rcpt_lig-bd"/>
</dbReference>
<accession>A0AA39HI98</accession>
<comment type="similarity">
    <text evidence="2 11">Belongs to the nuclear hormone receptor family.</text>
</comment>
<comment type="caution">
    <text evidence="14">The sequence shown here is derived from an EMBL/GenBank/DDBJ whole genome shotgun (WGS) entry which is preliminary data.</text>
</comment>
<dbReference type="InterPro" id="IPR049636">
    <property type="entry name" value="HNF4-like_DBD"/>
</dbReference>
<dbReference type="Pfam" id="PF00104">
    <property type="entry name" value="Hormone_recep"/>
    <property type="match status" value="1"/>
</dbReference>
<evidence type="ECO:0000256" key="2">
    <source>
        <dbReference type="ARBA" id="ARBA00005993"/>
    </source>
</evidence>
<evidence type="ECO:0000256" key="9">
    <source>
        <dbReference type="ARBA" id="ARBA00023170"/>
    </source>
</evidence>
<dbReference type="SUPFAM" id="SSF57716">
    <property type="entry name" value="Glucocorticoid receptor-like (DNA-binding domain)"/>
    <property type="match status" value="1"/>
</dbReference>
<reference evidence="14" key="1">
    <citation type="submission" date="2023-06" db="EMBL/GenBank/DDBJ databases">
        <title>Genomic analysis of the entomopathogenic nematode Steinernema hermaphroditum.</title>
        <authorList>
            <person name="Schwarz E.M."/>
            <person name="Heppert J.K."/>
            <person name="Baniya A."/>
            <person name="Schwartz H.T."/>
            <person name="Tan C.-H."/>
            <person name="Antoshechkin I."/>
            <person name="Sternberg P.W."/>
            <person name="Goodrich-Blair H."/>
            <person name="Dillman A.R."/>
        </authorList>
    </citation>
    <scope>NUCLEOTIDE SEQUENCE</scope>
    <source>
        <strain evidence="14">PS9179</strain>
        <tissue evidence="14">Whole animal</tissue>
    </source>
</reference>
<evidence type="ECO:0000256" key="4">
    <source>
        <dbReference type="ARBA" id="ARBA00022771"/>
    </source>
</evidence>
<evidence type="ECO:0000259" key="12">
    <source>
        <dbReference type="PROSITE" id="PS51030"/>
    </source>
</evidence>
<keyword evidence="7 11" id="KW-0238">DNA-binding</keyword>
<evidence type="ECO:0000256" key="11">
    <source>
        <dbReference type="RuleBase" id="RU004334"/>
    </source>
</evidence>
<dbReference type="SMART" id="SM00399">
    <property type="entry name" value="ZnF_C4"/>
    <property type="match status" value="1"/>
</dbReference>
<dbReference type="PRINTS" id="PR00398">
    <property type="entry name" value="STRDHORMONER"/>
</dbReference>
<organism evidence="14 15">
    <name type="scientific">Steinernema hermaphroditum</name>
    <dbReference type="NCBI Taxonomy" id="289476"/>
    <lineage>
        <taxon>Eukaryota</taxon>
        <taxon>Metazoa</taxon>
        <taxon>Ecdysozoa</taxon>
        <taxon>Nematoda</taxon>
        <taxon>Chromadorea</taxon>
        <taxon>Rhabditida</taxon>
        <taxon>Tylenchina</taxon>
        <taxon>Panagrolaimomorpha</taxon>
        <taxon>Strongyloidoidea</taxon>
        <taxon>Steinernematidae</taxon>
        <taxon>Steinernema</taxon>
    </lineage>
</organism>
<keyword evidence="3 11" id="KW-0479">Metal-binding</keyword>
<evidence type="ECO:0000259" key="13">
    <source>
        <dbReference type="PROSITE" id="PS51843"/>
    </source>
</evidence>
<keyword evidence="4 11" id="KW-0863">Zinc-finger</keyword>
<dbReference type="CDD" id="cd06960">
    <property type="entry name" value="NR_DBD_HNF4A"/>
    <property type="match status" value="1"/>
</dbReference>
<dbReference type="InterPro" id="IPR050274">
    <property type="entry name" value="Nuclear_hormone_rcpt_NR2"/>
</dbReference>
<dbReference type="InterPro" id="IPR001628">
    <property type="entry name" value="Znf_hrmn_rcpt"/>
</dbReference>
<comment type="subcellular location">
    <subcellularLocation>
        <location evidence="1 11">Nucleus</location>
    </subcellularLocation>
</comment>
<dbReference type="EMBL" id="JAUCMV010000004">
    <property type="protein sequence ID" value="KAK0405268.1"/>
    <property type="molecule type" value="Genomic_DNA"/>
</dbReference>
<evidence type="ECO:0000256" key="3">
    <source>
        <dbReference type="ARBA" id="ARBA00022723"/>
    </source>
</evidence>
<keyword evidence="10 11" id="KW-0539">Nucleus</keyword>
<evidence type="ECO:0000256" key="8">
    <source>
        <dbReference type="ARBA" id="ARBA00023163"/>
    </source>
</evidence>
<dbReference type="SMART" id="SM00430">
    <property type="entry name" value="HOLI"/>
    <property type="match status" value="1"/>
</dbReference>
<sequence>MVLTNTTCIKTRPFGVEAESMPTFAHICAICGAPARCLHYDVMSCIGCKSFFRRTIVLGKVYECIDRKKARCEINYENVRFCQFCRFEKCIRMGMKAELIQPNGKEEAEQLAVYSRKRTQSASWEDDDLPLIKIDAKKLIFHQNIYERLIENLCYLESKVVELRTSTLDPMDQAYLDLPDLLARHCQLADSHKYSRPTNWPLEFELPVPKHSKPIGKNWLLLDLMLTIDFCKCMPTFCELSFNDQIALCKRVLLTSARLTGAYYSYVEKSSTMYFPDGCMPLRFFSHETTKVEKEIFCASIEPIRRNAFTKEEYLFLKAIVLLNADCPLLSDEGQRTLEKGRKMYANAFLRYLQAKHGTLRGAGKFADALALIRSLYDDDEKHKGMHIMFEAKVTAMFGAPRPIALIDTIMIN</sequence>
<feature type="domain" description="NR LBD" evidence="13">
    <location>
        <begin position="180"/>
        <end position="409"/>
    </location>
</feature>
<dbReference type="GO" id="GO:0003700">
    <property type="term" value="F:DNA-binding transcription factor activity"/>
    <property type="evidence" value="ECO:0007669"/>
    <property type="project" value="InterPro"/>
</dbReference>
<keyword evidence="8 11" id="KW-0804">Transcription</keyword>
<name>A0AA39HI98_9BILA</name>
<feature type="domain" description="Nuclear receptor" evidence="12">
    <location>
        <begin position="25"/>
        <end position="102"/>
    </location>
</feature>
<protein>
    <recommendedName>
        <fullName evidence="16">Nuclear receptor domain-containing protein</fullName>
    </recommendedName>
</protein>
<evidence type="ECO:0000256" key="5">
    <source>
        <dbReference type="ARBA" id="ARBA00022833"/>
    </source>
</evidence>
<dbReference type="PANTHER" id="PTHR24083">
    <property type="entry name" value="NUCLEAR HORMONE RECEPTOR"/>
    <property type="match status" value="1"/>
</dbReference>
<evidence type="ECO:0000256" key="1">
    <source>
        <dbReference type="ARBA" id="ARBA00004123"/>
    </source>
</evidence>
<dbReference type="Gene3D" id="3.30.50.10">
    <property type="entry name" value="Erythroid Transcription Factor GATA-1, subunit A"/>
    <property type="match status" value="1"/>
</dbReference>
<keyword evidence="6 11" id="KW-0805">Transcription regulation</keyword>
<evidence type="ECO:0008006" key="16">
    <source>
        <dbReference type="Google" id="ProtNLM"/>
    </source>
</evidence>
<dbReference type="AlphaFoldDB" id="A0AA39HI98"/>
<keyword evidence="9 11" id="KW-0675">Receptor</keyword>
<dbReference type="PRINTS" id="PR00047">
    <property type="entry name" value="STROIDFINGER"/>
</dbReference>
<dbReference type="Gene3D" id="1.10.565.10">
    <property type="entry name" value="Retinoid X Receptor"/>
    <property type="match status" value="1"/>
</dbReference>
<evidence type="ECO:0000256" key="7">
    <source>
        <dbReference type="ARBA" id="ARBA00023125"/>
    </source>
</evidence>
<dbReference type="GO" id="GO:0008270">
    <property type="term" value="F:zinc ion binding"/>
    <property type="evidence" value="ECO:0007669"/>
    <property type="project" value="UniProtKB-KW"/>
</dbReference>
<dbReference type="PROSITE" id="PS00031">
    <property type="entry name" value="NUCLEAR_REC_DBD_1"/>
    <property type="match status" value="1"/>
</dbReference>
<dbReference type="PROSITE" id="PS51843">
    <property type="entry name" value="NR_LBD"/>
    <property type="match status" value="1"/>
</dbReference>
<dbReference type="Proteomes" id="UP001175271">
    <property type="component" value="Unassembled WGS sequence"/>
</dbReference>
<evidence type="ECO:0000313" key="14">
    <source>
        <dbReference type="EMBL" id="KAK0405268.1"/>
    </source>
</evidence>
<dbReference type="InterPro" id="IPR035500">
    <property type="entry name" value="NHR-like_dom_sf"/>
</dbReference>
<dbReference type="SUPFAM" id="SSF48508">
    <property type="entry name" value="Nuclear receptor ligand-binding domain"/>
    <property type="match status" value="1"/>
</dbReference>
<gene>
    <name evidence="14" type="ORF">QR680_017889</name>
</gene>
<dbReference type="InterPro" id="IPR013088">
    <property type="entry name" value="Znf_NHR/GATA"/>
</dbReference>
<dbReference type="GO" id="GO:0005634">
    <property type="term" value="C:nucleus"/>
    <property type="evidence" value="ECO:0007669"/>
    <property type="project" value="UniProtKB-SubCell"/>
</dbReference>
<keyword evidence="5 11" id="KW-0862">Zinc</keyword>
<dbReference type="PROSITE" id="PS51030">
    <property type="entry name" value="NUCLEAR_REC_DBD_2"/>
    <property type="match status" value="1"/>
</dbReference>
<dbReference type="Pfam" id="PF00105">
    <property type="entry name" value="zf-C4"/>
    <property type="match status" value="1"/>
</dbReference>
<proteinExistence type="inferred from homology"/>
<keyword evidence="15" id="KW-1185">Reference proteome</keyword>
<evidence type="ECO:0000313" key="15">
    <source>
        <dbReference type="Proteomes" id="UP001175271"/>
    </source>
</evidence>
<dbReference type="GO" id="GO:0000978">
    <property type="term" value="F:RNA polymerase II cis-regulatory region sequence-specific DNA binding"/>
    <property type="evidence" value="ECO:0007669"/>
    <property type="project" value="InterPro"/>
</dbReference>
<evidence type="ECO:0000256" key="10">
    <source>
        <dbReference type="ARBA" id="ARBA00023242"/>
    </source>
</evidence>